<dbReference type="InterPro" id="IPR003115">
    <property type="entry name" value="ParB_N"/>
</dbReference>
<dbReference type="Pfam" id="PF17762">
    <property type="entry name" value="HTH_ParB"/>
    <property type="match status" value="1"/>
</dbReference>
<feature type="region of interest" description="Disordered" evidence="2">
    <location>
        <begin position="518"/>
        <end position="602"/>
    </location>
</feature>
<reference evidence="4 5" key="1">
    <citation type="submission" date="2021-03" db="EMBL/GenBank/DDBJ databases">
        <title>Whole genome shotgun sequence of Actinoplanes toevensis NBRC 105298.</title>
        <authorList>
            <person name="Komaki H."/>
            <person name="Tamura T."/>
        </authorList>
    </citation>
    <scope>NUCLEOTIDE SEQUENCE [LARGE SCALE GENOMIC DNA]</scope>
    <source>
        <strain evidence="4 5">NBRC 105298</strain>
    </source>
</reference>
<feature type="compositionally biased region" description="Polar residues" evidence="2">
    <location>
        <begin position="1"/>
        <end position="10"/>
    </location>
</feature>
<dbReference type="GO" id="GO:0045881">
    <property type="term" value="P:positive regulation of sporulation resulting in formation of a cellular spore"/>
    <property type="evidence" value="ECO:0007669"/>
    <property type="project" value="TreeGrafter"/>
</dbReference>
<dbReference type="InterPro" id="IPR050336">
    <property type="entry name" value="Chromosome_partition/occlusion"/>
</dbReference>
<feature type="domain" description="ParB-like N-terminal" evidence="3">
    <location>
        <begin position="63"/>
        <end position="166"/>
    </location>
</feature>
<dbReference type="Proteomes" id="UP000677082">
    <property type="component" value="Unassembled WGS sequence"/>
</dbReference>
<dbReference type="GO" id="GO:0005694">
    <property type="term" value="C:chromosome"/>
    <property type="evidence" value="ECO:0007669"/>
    <property type="project" value="TreeGrafter"/>
</dbReference>
<dbReference type="PANTHER" id="PTHR33375">
    <property type="entry name" value="CHROMOSOME-PARTITIONING PROTEIN PARB-RELATED"/>
    <property type="match status" value="1"/>
</dbReference>
<organism evidence="4 5">
    <name type="scientific">Paractinoplanes toevensis</name>
    <dbReference type="NCBI Taxonomy" id="571911"/>
    <lineage>
        <taxon>Bacteria</taxon>
        <taxon>Bacillati</taxon>
        <taxon>Actinomycetota</taxon>
        <taxon>Actinomycetes</taxon>
        <taxon>Micromonosporales</taxon>
        <taxon>Micromonosporaceae</taxon>
        <taxon>Paractinoplanes</taxon>
    </lineage>
</organism>
<evidence type="ECO:0000259" key="3">
    <source>
        <dbReference type="SMART" id="SM00470"/>
    </source>
</evidence>
<comment type="caution">
    <text evidence="4">The sequence shown here is derived from an EMBL/GenBank/DDBJ whole genome shotgun (WGS) entry which is preliminary data.</text>
</comment>
<dbReference type="SUPFAM" id="SSF109709">
    <property type="entry name" value="KorB DNA-binding domain-like"/>
    <property type="match status" value="1"/>
</dbReference>
<keyword evidence="1" id="KW-0159">Chromosome partition</keyword>
<dbReference type="GO" id="GO:0007059">
    <property type="term" value="P:chromosome segregation"/>
    <property type="evidence" value="ECO:0007669"/>
    <property type="project" value="UniProtKB-KW"/>
</dbReference>
<dbReference type="InterPro" id="IPR036086">
    <property type="entry name" value="ParB/Sulfiredoxin_sf"/>
</dbReference>
<keyword evidence="5" id="KW-1185">Reference proteome</keyword>
<evidence type="ECO:0000256" key="1">
    <source>
        <dbReference type="ARBA" id="ARBA00022829"/>
    </source>
</evidence>
<evidence type="ECO:0000256" key="2">
    <source>
        <dbReference type="SAM" id="MobiDB-lite"/>
    </source>
</evidence>
<dbReference type="SMART" id="SM00470">
    <property type="entry name" value="ParB"/>
    <property type="match status" value="1"/>
</dbReference>
<dbReference type="AlphaFoldDB" id="A0A919WDB4"/>
<feature type="region of interest" description="Disordered" evidence="2">
    <location>
        <begin position="1"/>
        <end position="21"/>
    </location>
</feature>
<feature type="compositionally biased region" description="Acidic residues" evidence="2">
    <location>
        <begin position="579"/>
        <end position="592"/>
    </location>
</feature>
<dbReference type="EMBL" id="BOQN01000177">
    <property type="protein sequence ID" value="GIM98042.1"/>
    <property type="molecule type" value="Genomic_DNA"/>
</dbReference>
<feature type="compositionally biased region" description="Basic and acidic residues" evidence="2">
    <location>
        <begin position="538"/>
        <end position="549"/>
    </location>
</feature>
<dbReference type="Gene3D" id="1.10.10.2830">
    <property type="match status" value="1"/>
</dbReference>
<protein>
    <recommendedName>
        <fullName evidence="3">ParB-like N-terminal domain-containing protein</fullName>
    </recommendedName>
</protein>
<feature type="compositionally biased region" description="Basic and acidic residues" evidence="2">
    <location>
        <begin position="11"/>
        <end position="20"/>
    </location>
</feature>
<name>A0A919WDB4_9ACTN</name>
<proteinExistence type="predicted"/>
<sequence>MTTTLEPQTQDVEHDDDRDVPAVGTELELSTAEVVDAEIIDDDEDEGLAPLAAVTAPPSMRMERLDPRLLMDNPRNSPKRLRDLTDLISSMPIVGVLEPLVVVPLDPPVTVTDEDTKTTITYEYMLLMGHRRKYAAITVELPHVPCWVVDDHGAVYQILAQLLENSHRAGLSPTEEAESFHQLTLEGWNEQQIAQVRAIPATQVRKTLRIRELPEAAKQALDAEALSFDEAAALAEFEDAPRVYEKLVAEIGNKWRFQQALTSARASRIYTAAKDLARANLVIDGVKVTSRPKKFGYDSTEVDVRQLTDADGQPLDPQQVKTMPGMAAFIERDGTTAKTVVYCVDPDKYGYRRAQSPRYSWMSPEQAAEKEAQEQAQAETREQLRQAAEVRREFIRATWGTAKAARSLYVAALRADLIGQDLKYSDDLTDLYTALGGADLDALLTAGEDKLRRSLVARWLCALESNLELAVGEYPWNFDDHRGLAFYNLLITVDEPYPLTDAEMAHYDLLTAKLTSADPDEDAEDDEAENDEAENDEAQDHGIEHREAGDLDGDADTGADHTLNASLDEQPEGRQPDGDEHDDENVSEDAGEGEVSVEPAFA</sequence>
<dbReference type="SUPFAM" id="SSF110849">
    <property type="entry name" value="ParB/Sulfiredoxin"/>
    <property type="match status" value="1"/>
</dbReference>
<gene>
    <name evidence="4" type="ORF">Ato02nite_098350</name>
</gene>
<evidence type="ECO:0000313" key="4">
    <source>
        <dbReference type="EMBL" id="GIM98042.1"/>
    </source>
</evidence>
<feature type="compositionally biased region" description="Acidic residues" evidence="2">
    <location>
        <begin position="518"/>
        <end position="537"/>
    </location>
</feature>
<evidence type="ECO:0000313" key="5">
    <source>
        <dbReference type="Proteomes" id="UP000677082"/>
    </source>
</evidence>
<dbReference type="RefSeq" id="WP_213013662.1">
    <property type="nucleotide sequence ID" value="NZ_BOQN01000177.1"/>
</dbReference>
<dbReference type="PANTHER" id="PTHR33375:SF1">
    <property type="entry name" value="CHROMOSOME-PARTITIONING PROTEIN PARB-RELATED"/>
    <property type="match status" value="1"/>
</dbReference>
<dbReference type="InterPro" id="IPR041468">
    <property type="entry name" value="HTH_ParB/Spo0J"/>
</dbReference>
<dbReference type="Gene3D" id="3.90.1530.30">
    <property type="match status" value="1"/>
</dbReference>
<accession>A0A919WDB4</accession>